<sequence>MTSHALSASKRVYRGQDSATRADERGQRLKEAGLALFGTRGYASTTIEALCSEAKVTARHFYELFPNREALLMAVYNDILQDLSAGVLQAVLSNHASMDEQIELGVKAMVKHYLKDRRRARVGVLEVVGVSETVERARRHAINTMAGLFEQFMAQRAALGELPQRNHHLLCVALVGGLNELLADWLMAEKPLSIPKLSAEVGEILRLVMKGLR</sequence>
<feature type="DNA-binding region" description="H-T-H motif" evidence="2">
    <location>
        <begin position="46"/>
        <end position="65"/>
    </location>
</feature>
<dbReference type="InterPro" id="IPR050109">
    <property type="entry name" value="HTH-type_TetR-like_transc_reg"/>
</dbReference>
<dbReference type="SUPFAM" id="SSF48498">
    <property type="entry name" value="Tetracyclin repressor-like, C-terminal domain"/>
    <property type="match status" value="1"/>
</dbReference>
<feature type="domain" description="HTH tetR-type" evidence="4">
    <location>
        <begin position="23"/>
        <end position="83"/>
    </location>
</feature>
<dbReference type="Proteomes" id="UP001204142">
    <property type="component" value="Unassembled WGS sequence"/>
</dbReference>
<dbReference type="Pfam" id="PF00440">
    <property type="entry name" value="TetR_N"/>
    <property type="match status" value="1"/>
</dbReference>
<dbReference type="InterPro" id="IPR001647">
    <property type="entry name" value="HTH_TetR"/>
</dbReference>
<evidence type="ECO:0000313" key="6">
    <source>
        <dbReference type="Proteomes" id="UP001204142"/>
    </source>
</evidence>
<protein>
    <submittedName>
        <fullName evidence="5">TetR/AcrR family transcriptional regulator</fullName>
    </submittedName>
</protein>
<name>A0ABT1WGF7_9BURK</name>
<dbReference type="SUPFAM" id="SSF46689">
    <property type="entry name" value="Homeodomain-like"/>
    <property type="match status" value="1"/>
</dbReference>
<dbReference type="Gene3D" id="1.10.357.10">
    <property type="entry name" value="Tetracycline Repressor, domain 2"/>
    <property type="match status" value="1"/>
</dbReference>
<evidence type="ECO:0000313" key="5">
    <source>
        <dbReference type="EMBL" id="MCQ8896606.1"/>
    </source>
</evidence>
<evidence type="ECO:0000256" key="2">
    <source>
        <dbReference type="PROSITE-ProRule" id="PRU00335"/>
    </source>
</evidence>
<comment type="caution">
    <text evidence="5">The sequence shown here is derived from an EMBL/GenBank/DDBJ whole genome shotgun (WGS) entry which is preliminary data.</text>
</comment>
<proteinExistence type="predicted"/>
<dbReference type="PANTHER" id="PTHR30055:SF226">
    <property type="entry name" value="HTH-TYPE TRANSCRIPTIONAL REGULATOR PKSA"/>
    <property type="match status" value="1"/>
</dbReference>
<gene>
    <name evidence="5" type="ORF">NQT62_09195</name>
</gene>
<feature type="region of interest" description="Disordered" evidence="3">
    <location>
        <begin position="1"/>
        <end position="24"/>
    </location>
</feature>
<evidence type="ECO:0000256" key="3">
    <source>
        <dbReference type="SAM" id="MobiDB-lite"/>
    </source>
</evidence>
<dbReference type="InterPro" id="IPR036271">
    <property type="entry name" value="Tet_transcr_reg_TetR-rel_C_sf"/>
</dbReference>
<accession>A0ABT1WGF7</accession>
<dbReference type="RefSeq" id="WP_256764386.1">
    <property type="nucleotide sequence ID" value="NZ_JANIGO010000002.1"/>
</dbReference>
<evidence type="ECO:0000259" key="4">
    <source>
        <dbReference type="PROSITE" id="PS50977"/>
    </source>
</evidence>
<evidence type="ECO:0000256" key="1">
    <source>
        <dbReference type="ARBA" id="ARBA00023125"/>
    </source>
</evidence>
<reference evidence="5 6" key="1">
    <citation type="submission" date="2022-07" db="EMBL/GenBank/DDBJ databases">
        <authorList>
            <person name="Xamxidin M."/>
            <person name="Wu M."/>
        </authorList>
    </citation>
    <scope>NUCLEOTIDE SEQUENCE [LARGE SCALE GENOMIC DNA]</scope>
    <source>
        <strain evidence="5 6">NBRC 111650</strain>
    </source>
</reference>
<keyword evidence="1 2" id="KW-0238">DNA-binding</keyword>
<dbReference type="PANTHER" id="PTHR30055">
    <property type="entry name" value="HTH-TYPE TRANSCRIPTIONAL REGULATOR RUTR"/>
    <property type="match status" value="1"/>
</dbReference>
<dbReference type="PROSITE" id="PS50977">
    <property type="entry name" value="HTH_TETR_2"/>
    <property type="match status" value="1"/>
</dbReference>
<organism evidence="5 6">
    <name type="scientific">Limnobacter humi</name>
    <dbReference type="NCBI Taxonomy" id="1778671"/>
    <lineage>
        <taxon>Bacteria</taxon>
        <taxon>Pseudomonadati</taxon>
        <taxon>Pseudomonadota</taxon>
        <taxon>Betaproteobacteria</taxon>
        <taxon>Burkholderiales</taxon>
        <taxon>Burkholderiaceae</taxon>
        <taxon>Limnobacter</taxon>
    </lineage>
</organism>
<dbReference type="Gene3D" id="1.10.10.60">
    <property type="entry name" value="Homeodomain-like"/>
    <property type="match status" value="1"/>
</dbReference>
<keyword evidence="6" id="KW-1185">Reference proteome</keyword>
<dbReference type="InterPro" id="IPR009057">
    <property type="entry name" value="Homeodomain-like_sf"/>
</dbReference>
<dbReference type="EMBL" id="JANIGO010000002">
    <property type="protein sequence ID" value="MCQ8896606.1"/>
    <property type="molecule type" value="Genomic_DNA"/>
</dbReference>